<evidence type="ECO:0008006" key="3">
    <source>
        <dbReference type="Google" id="ProtNLM"/>
    </source>
</evidence>
<evidence type="ECO:0000313" key="1">
    <source>
        <dbReference type="EMBL" id="MDT0347022.1"/>
    </source>
</evidence>
<keyword evidence="2" id="KW-1185">Reference proteome</keyword>
<evidence type="ECO:0000313" key="2">
    <source>
        <dbReference type="Proteomes" id="UP001183246"/>
    </source>
</evidence>
<protein>
    <recommendedName>
        <fullName evidence="3">Zinc-finger domain-containing protein</fullName>
    </recommendedName>
</protein>
<name>A0ABU2N092_9ACTN</name>
<dbReference type="EMBL" id="JAVREL010000026">
    <property type="protein sequence ID" value="MDT0347022.1"/>
    <property type="molecule type" value="Genomic_DNA"/>
</dbReference>
<accession>A0ABU2N092</accession>
<dbReference type="Proteomes" id="UP001183246">
    <property type="component" value="Unassembled WGS sequence"/>
</dbReference>
<dbReference type="RefSeq" id="WP_311708146.1">
    <property type="nucleotide sequence ID" value="NZ_JAVREL010000026.1"/>
</dbReference>
<organism evidence="1 2">
    <name type="scientific">Streptomyces litchfieldiae</name>
    <dbReference type="NCBI Taxonomy" id="3075543"/>
    <lineage>
        <taxon>Bacteria</taxon>
        <taxon>Bacillati</taxon>
        <taxon>Actinomycetota</taxon>
        <taxon>Actinomycetes</taxon>
        <taxon>Kitasatosporales</taxon>
        <taxon>Streptomycetaceae</taxon>
        <taxon>Streptomyces</taxon>
    </lineage>
</organism>
<reference evidence="2" key="1">
    <citation type="submission" date="2023-07" db="EMBL/GenBank/DDBJ databases">
        <title>30 novel species of actinomycetes from the DSMZ collection.</title>
        <authorList>
            <person name="Nouioui I."/>
        </authorList>
    </citation>
    <scope>NUCLEOTIDE SEQUENCE [LARGE SCALE GENOMIC DNA]</scope>
    <source>
        <strain evidence="2">DSM 44938</strain>
    </source>
</reference>
<proteinExistence type="predicted"/>
<sequence length="105" mass="11103">MPTVGALVRDAQRGRVGVYMGTAGPFAMLRPVGGGKEWQAEPGDLQREVSTYPRPADIEQLRAAYRLHLDECETCAAACDIGRALSLACEEATNPAESAPRAGAS</sequence>
<gene>
    <name evidence="1" type="ORF">RM590_31230</name>
</gene>
<comment type="caution">
    <text evidence="1">The sequence shown here is derived from an EMBL/GenBank/DDBJ whole genome shotgun (WGS) entry which is preliminary data.</text>
</comment>